<accession>A0A413RRT4</accession>
<keyword evidence="2 5" id="KW-0812">Transmembrane</keyword>
<comment type="caution">
    <text evidence="6">The sequence shown here is derived from an EMBL/GenBank/DDBJ whole genome shotgun (WGS) entry which is preliminary data.</text>
</comment>
<dbReference type="GO" id="GO:0022857">
    <property type="term" value="F:transmembrane transporter activity"/>
    <property type="evidence" value="ECO:0007669"/>
    <property type="project" value="InterPro"/>
</dbReference>
<protein>
    <submittedName>
        <fullName evidence="6">MFS transporter</fullName>
    </submittedName>
</protein>
<dbReference type="OrthoDB" id="9812221at2"/>
<evidence type="ECO:0000256" key="2">
    <source>
        <dbReference type="ARBA" id="ARBA00022692"/>
    </source>
</evidence>
<reference evidence="6 7" key="1">
    <citation type="submission" date="2018-08" db="EMBL/GenBank/DDBJ databases">
        <title>Cellulomonas rhizosphaerae sp. nov., a novel actinomycete isolated from soil.</title>
        <authorList>
            <person name="Tian Y."/>
        </authorList>
    </citation>
    <scope>NUCLEOTIDE SEQUENCE [LARGE SCALE GENOMIC DNA]</scope>
    <source>
        <strain evidence="6 7">NEAU-TCZ24</strain>
    </source>
</reference>
<dbReference type="Pfam" id="PF07690">
    <property type="entry name" value="MFS_1"/>
    <property type="match status" value="1"/>
</dbReference>
<dbReference type="PANTHER" id="PTHR23501">
    <property type="entry name" value="MAJOR FACILITATOR SUPERFAMILY"/>
    <property type="match status" value="1"/>
</dbReference>
<dbReference type="AlphaFoldDB" id="A0A413RRT4"/>
<evidence type="ECO:0000256" key="5">
    <source>
        <dbReference type="SAM" id="Phobius"/>
    </source>
</evidence>
<evidence type="ECO:0000313" key="7">
    <source>
        <dbReference type="Proteomes" id="UP000283374"/>
    </source>
</evidence>
<feature type="transmembrane region" description="Helical" evidence="5">
    <location>
        <begin position="80"/>
        <end position="102"/>
    </location>
</feature>
<keyword evidence="4 5" id="KW-0472">Membrane</keyword>
<evidence type="ECO:0000256" key="1">
    <source>
        <dbReference type="ARBA" id="ARBA00004141"/>
    </source>
</evidence>
<feature type="non-terminal residue" evidence="6">
    <location>
        <position position="1"/>
    </location>
</feature>
<dbReference type="EMBL" id="QWKP01000033">
    <property type="protein sequence ID" value="RHA44597.1"/>
    <property type="molecule type" value="Genomic_DNA"/>
</dbReference>
<gene>
    <name evidence="6" type="ORF">D1825_00390</name>
</gene>
<feature type="transmembrane region" description="Helical" evidence="5">
    <location>
        <begin position="114"/>
        <end position="132"/>
    </location>
</feature>
<feature type="transmembrane region" description="Helical" evidence="5">
    <location>
        <begin position="214"/>
        <end position="233"/>
    </location>
</feature>
<dbReference type="GO" id="GO:0005886">
    <property type="term" value="C:plasma membrane"/>
    <property type="evidence" value="ECO:0007669"/>
    <property type="project" value="TreeGrafter"/>
</dbReference>
<dbReference type="InterPro" id="IPR011701">
    <property type="entry name" value="MFS"/>
</dbReference>
<feature type="transmembrane region" description="Helical" evidence="5">
    <location>
        <begin position="7"/>
        <end position="28"/>
    </location>
</feature>
<dbReference type="RefSeq" id="WP_118765575.1">
    <property type="nucleotide sequence ID" value="NZ_QWKP01000033.1"/>
</dbReference>
<evidence type="ECO:0000313" key="6">
    <source>
        <dbReference type="EMBL" id="RHA44597.1"/>
    </source>
</evidence>
<proteinExistence type="predicted"/>
<dbReference type="InterPro" id="IPR036259">
    <property type="entry name" value="MFS_trans_sf"/>
</dbReference>
<sequence>RPSGGRVDVAGLIAITVASAGVVLAVTWGGHEYSWFSGHVLGAAFVGLAGIVAVLAVEARAEQPVLPLDLFRNRAVVSSFAVLFLAMGAVMMATLNFVPLFLQIVQGRSASSSGLLLLPMLLPSIGVALATGAWTSKGSRFRPVMIAGTGLLALACVLMATIGTGSSPWVTAGCMVAVGAGIGLLFQTPIVLVQNSAPAAEVGAATGAGTFTRTIGGAIGVGALGALFTSTFASSLGSAALPGGADASSLTPDALAGLSTAAHAAVVSAVADGTTALFWGAAVAAALALVAALAVPGQRA</sequence>
<evidence type="ECO:0000256" key="4">
    <source>
        <dbReference type="ARBA" id="ARBA00023136"/>
    </source>
</evidence>
<feature type="transmembrane region" description="Helical" evidence="5">
    <location>
        <begin position="40"/>
        <end position="59"/>
    </location>
</feature>
<name>A0A413RRT4_9CELL</name>
<dbReference type="Proteomes" id="UP000283374">
    <property type="component" value="Unassembled WGS sequence"/>
</dbReference>
<organism evidence="6 7">
    <name type="scientific">Cellulomonas rhizosphaerae</name>
    <dbReference type="NCBI Taxonomy" id="2293719"/>
    <lineage>
        <taxon>Bacteria</taxon>
        <taxon>Bacillati</taxon>
        <taxon>Actinomycetota</taxon>
        <taxon>Actinomycetes</taxon>
        <taxon>Micrococcales</taxon>
        <taxon>Cellulomonadaceae</taxon>
        <taxon>Cellulomonas</taxon>
    </lineage>
</organism>
<dbReference type="PANTHER" id="PTHR23501:SF197">
    <property type="entry name" value="COMD"/>
    <property type="match status" value="1"/>
</dbReference>
<comment type="subcellular location">
    <subcellularLocation>
        <location evidence="1">Membrane</location>
        <topology evidence="1">Multi-pass membrane protein</topology>
    </subcellularLocation>
</comment>
<keyword evidence="3 5" id="KW-1133">Transmembrane helix</keyword>
<dbReference type="SUPFAM" id="SSF103473">
    <property type="entry name" value="MFS general substrate transporter"/>
    <property type="match status" value="1"/>
</dbReference>
<keyword evidence="7" id="KW-1185">Reference proteome</keyword>
<feature type="transmembrane region" description="Helical" evidence="5">
    <location>
        <begin position="144"/>
        <end position="163"/>
    </location>
</feature>
<evidence type="ECO:0000256" key="3">
    <source>
        <dbReference type="ARBA" id="ARBA00022989"/>
    </source>
</evidence>
<dbReference type="Gene3D" id="1.20.1250.20">
    <property type="entry name" value="MFS general substrate transporter like domains"/>
    <property type="match status" value="1"/>
</dbReference>
<feature type="transmembrane region" description="Helical" evidence="5">
    <location>
        <begin position="169"/>
        <end position="193"/>
    </location>
</feature>
<feature type="transmembrane region" description="Helical" evidence="5">
    <location>
        <begin position="276"/>
        <end position="295"/>
    </location>
</feature>